<keyword evidence="3" id="KW-0677">Repeat</keyword>
<evidence type="ECO:0000256" key="3">
    <source>
        <dbReference type="ARBA" id="ARBA00022737"/>
    </source>
</evidence>
<evidence type="ECO:0000313" key="5">
    <source>
        <dbReference type="Proteomes" id="UP000507470"/>
    </source>
</evidence>
<keyword evidence="2" id="KW-0732">Signal</keyword>
<dbReference type="GO" id="GO:0005615">
    <property type="term" value="C:extracellular space"/>
    <property type="evidence" value="ECO:0007669"/>
    <property type="project" value="TreeGrafter"/>
</dbReference>
<dbReference type="SMART" id="SM00369">
    <property type="entry name" value="LRR_TYP"/>
    <property type="match status" value="3"/>
</dbReference>
<evidence type="ECO:0000256" key="1">
    <source>
        <dbReference type="ARBA" id="ARBA00022614"/>
    </source>
</evidence>
<dbReference type="EMBL" id="CACVKT020001597">
    <property type="protein sequence ID" value="CAC5369410.1"/>
    <property type="molecule type" value="Genomic_DNA"/>
</dbReference>
<dbReference type="SUPFAM" id="SSF52058">
    <property type="entry name" value="L domain-like"/>
    <property type="match status" value="1"/>
</dbReference>
<dbReference type="PANTHER" id="PTHR24373:SF398">
    <property type="entry name" value="LEUCINE-RICH REPEAT-CONTAINING G-PROTEIN COUPLED RECEPTOR 6"/>
    <property type="match status" value="1"/>
</dbReference>
<evidence type="ECO:0000256" key="2">
    <source>
        <dbReference type="ARBA" id="ARBA00022729"/>
    </source>
</evidence>
<dbReference type="PANTHER" id="PTHR24373">
    <property type="entry name" value="SLIT RELATED LEUCINE-RICH REPEAT NEURONAL PROTEIN"/>
    <property type="match status" value="1"/>
</dbReference>
<protein>
    <submittedName>
        <fullName evidence="4">Uncharacterized protein</fullName>
    </submittedName>
</protein>
<proteinExistence type="predicted"/>
<accession>A0A6J8AK64</accession>
<keyword evidence="5" id="KW-1185">Reference proteome</keyword>
<sequence>MPDFLQNSITDLNLHGNRLDIVHAWSFQKSRKLKRLNLSDNLLRMIEQGAFEGLDKLIYLNLRNNRLTFYYLHEKIFQDLISLQDLAIPYNYFHDEYSFLQSEISRVRSLVKLEIDLLGRHQIDKCLCNLLNLQELQIYAVHSKKYSKKSFQNLKCLQIDILFLHSVMSLTPNALISFPNLKTLRIRIVNLGATDNVISSIFKALKVF</sequence>
<name>A0A6J8AK64_MYTCO</name>
<dbReference type="GO" id="GO:0031012">
    <property type="term" value="C:extracellular matrix"/>
    <property type="evidence" value="ECO:0007669"/>
    <property type="project" value="TreeGrafter"/>
</dbReference>
<dbReference type="InterPro" id="IPR050328">
    <property type="entry name" value="Dev_Immune_Receptor"/>
</dbReference>
<dbReference type="AlphaFoldDB" id="A0A6J8AK64"/>
<dbReference type="InterPro" id="IPR001611">
    <property type="entry name" value="Leu-rich_rpt"/>
</dbReference>
<evidence type="ECO:0000313" key="4">
    <source>
        <dbReference type="EMBL" id="CAC5369410.1"/>
    </source>
</evidence>
<dbReference type="Gene3D" id="3.80.10.10">
    <property type="entry name" value="Ribonuclease Inhibitor"/>
    <property type="match status" value="1"/>
</dbReference>
<dbReference type="InterPro" id="IPR003591">
    <property type="entry name" value="Leu-rich_rpt_typical-subtyp"/>
</dbReference>
<keyword evidence="1" id="KW-0433">Leucine-rich repeat</keyword>
<dbReference type="InterPro" id="IPR032675">
    <property type="entry name" value="LRR_dom_sf"/>
</dbReference>
<dbReference type="OrthoDB" id="1060944at2759"/>
<organism evidence="4 5">
    <name type="scientific">Mytilus coruscus</name>
    <name type="common">Sea mussel</name>
    <dbReference type="NCBI Taxonomy" id="42192"/>
    <lineage>
        <taxon>Eukaryota</taxon>
        <taxon>Metazoa</taxon>
        <taxon>Spiralia</taxon>
        <taxon>Lophotrochozoa</taxon>
        <taxon>Mollusca</taxon>
        <taxon>Bivalvia</taxon>
        <taxon>Autobranchia</taxon>
        <taxon>Pteriomorphia</taxon>
        <taxon>Mytilida</taxon>
        <taxon>Mytiloidea</taxon>
        <taxon>Mytilidae</taxon>
        <taxon>Mytilinae</taxon>
        <taxon>Mytilus</taxon>
    </lineage>
</organism>
<reference evidence="4 5" key="1">
    <citation type="submission" date="2020-06" db="EMBL/GenBank/DDBJ databases">
        <authorList>
            <person name="Li R."/>
            <person name="Bekaert M."/>
        </authorList>
    </citation>
    <scope>NUCLEOTIDE SEQUENCE [LARGE SCALE GENOMIC DNA]</scope>
    <source>
        <strain evidence="5">wild</strain>
    </source>
</reference>
<dbReference type="Pfam" id="PF13855">
    <property type="entry name" value="LRR_8"/>
    <property type="match status" value="1"/>
</dbReference>
<dbReference type="Proteomes" id="UP000507470">
    <property type="component" value="Unassembled WGS sequence"/>
</dbReference>
<gene>
    <name evidence="4" type="ORF">MCOR_8615</name>
</gene>